<comment type="subcellular location">
    <subcellularLocation>
        <location evidence="1">Cytoplasm</location>
    </subcellularLocation>
</comment>
<keyword evidence="5" id="KW-0342">GTP-binding</keyword>
<dbReference type="SMART" id="SM00174">
    <property type="entry name" value="RHO"/>
    <property type="match status" value="1"/>
</dbReference>
<dbReference type="PANTHER" id="PTHR47977">
    <property type="entry name" value="RAS-RELATED PROTEIN RAB"/>
    <property type="match status" value="1"/>
</dbReference>
<gene>
    <name evidence="8" type="ORF">ACEWY4_015468</name>
</gene>
<dbReference type="InterPro" id="IPR050227">
    <property type="entry name" value="Rab"/>
</dbReference>
<evidence type="ECO:0000256" key="7">
    <source>
        <dbReference type="SAM" id="MobiDB-lite"/>
    </source>
</evidence>
<reference evidence="8 9" key="1">
    <citation type="submission" date="2024-09" db="EMBL/GenBank/DDBJ databases">
        <title>A chromosome-level genome assembly of Gray's grenadier anchovy, Coilia grayii.</title>
        <authorList>
            <person name="Fu Z."/>
        </authorList>
    </citation>
    <scope>NUCLEOTIDE SEQUENCE [LARGE SCALE GENOMIC DNA]</scope>
    <source>
        <strain evidence="8">G4</strain>
        <tissue evidence="8">Muscle</tissue>
    </source>
</reference>
<protein>
    <recommendedName>
        <fullName evidence="10">Ras and EF-hand domain-containing protein-like</fullName>
    </recommendedName>
</protein>
<feature type="region of interest" description="Disordered" evidence="7">
    <location>
        <begin position="110"/>
        <end position="130"/>
    </location>
</feature>
<name>A0ABD1JP16_9TELE</name>
<dbReference type="Proteomes" id="UP001591681">
    <property type="component" value="Unassembled WGS sequence"/>
</dbReference>
<evidence type="ECO:0008006" key="10">
    <source>
        <dbReference type="Google" id="ProtNLM"/>
    </source>
</evidence>
<dbReference type="Pfam" id="PF00071">
    <property type="entry name" value="Ras"/>
    <property type="match status" value="1"/>
</dbReference>
<dbReference type="EMBL" id="JBHFQA010000013">
    <property type="protein sequence ID" value="KAL2088569.1"/>
    <property type="molecule type" value="Genomic_DNA"/>
</dbReference>
<dbReference type="CDD" id="cd00154">
    <property type="entry name" value="Rab"/>
    <property type="match status" value="1"/>
</dbReference>
<dbReference type="FunFam" id="3.40.50.300:FF:001348">
    <property type="entry name" value="Ras and EF-hand domain-containing protein"/>
    <property type="match status" value="1"/>
</dbReference>
<sequence>MRSGQMTDMVFLQQWVFVKPEEASEHGDCFEKLQLTTCIALMMNMYQRDLADSRAEVNALRQENEHLRIGLLNAQTEVTLIQTQLDKLKQEFMADGFSDSELELEPLSCENVDKSDGKGPQESDQDTTGKNGSLYHLVLAGDVGSGKSSFLLHLSQHKFKDDMRSTVGVDCEIKHMLVDGKRMVLQIWDTAGQERFRSISRSYFRKAHGILLLYDITSKKSFSNITQWLEQIEVCTDKSVPMCLVGNKADLREDVPEEQCVSWACGMRLAKACGALFLETSAKDGTNVVEAVLHLAREVKKGGGALTDSTLQLSSVRDQDPAAGKCCWALS</sequence>
<dbReference type="GO" id="GO:0005737">
    <property type="term" value="C:cytoplasm"/>
    <property type="evidence" value="ECO:0007669"/>
    <property type="project" value="UniProtKB-SubCell"/>
</dbReference>
<dbReference type="PRINTS" id="PR00449">
    <property type="entry name" value="RASTRNSFRMNG"/>
</dbReference>
<dbReference type="SMART" id="SM00176">
    <property type="entry name" value="RAN"/>
    <property type="match status" value="1"/>
</dbReference>
<accession>A0ABD1JP16</accession>
<keyword evidence="3" id="KW-0547">Nucleotide-binding</keyword>
<feature type="coiled-coil region" evidence="6">
    <location>
        <begin position="43"/>
        <end position="91"/>
    </location>
</feature>
<dbReference type="AlphaFoldDB" id="A0ABD1JP16"/>
<dbReference type="PROSITE" id="PS51419">
    <property type="entry name" value="RAB"/>
    <property type="match status" value="1"/>
</dbReference>
<feature type="compositionally biased region" description="Basic and acidic residues" evidence="7">
    <location>
        <begin position="111"/>
        <end position="121"/>
    </location>
</feature>
<keyword evidence="2" id="KW-0963">Cytoplasm</keyword>
<dbReference type="InterPro" id="IPR027417">
    <property type="entry name" value="P-loop_NTPase"/>
</dbReference>
<organism evidence="8 9">
    <name type="scientific">Coilia grayii</name>
    <name type="common">Gray's grenadier anchovy</name>
    <dbReference type="NCBI Taxonomy" id="363190"/>
    <lineage>
        <taxon>Eukaryota</taxon>
        <taxon>Metazoa</taxon>
        <taxon>Chordata</taxon>
        <taxon>Craniata</taxon>
        <taxon>Vertebrata</taxon>
        <taxon>Euteleostomi</taxon>
        <taxon>Actinopterygii</taxon>
        <taxon>Neopterygii</taxon>
        <taxon>Teleostei</taxon>
        <taxon>Clupei</taxon>
        <taxon>Clupeiformes</taxon>
        <taxon>Clupeoidei</taxon>
        <taxon>Engraulidae</taxon>
        <taxon>Coilinae</taxon>
        <taxon>Coilia</taxon>
    </lineage>
</organism>
<evidence type="ECO:0000256" key="1">
    <source>
        <dbReference type="ARBA" id="ARBA00004496"/>
    </source>
</evidence>
<dbReference type="SMART" id="SM00173">
    <property type="entry name" value="RAS"/>
    <property type="match status" value="1"/>
</dbReference>
<dbReference type="InterPro" id="IPR005225">
    <property type="entry name" value="Small_GTP-bd"/>
</dbReference>
<dbReference type="Gene3D" id="3.40.50.300">
    <property type="entry name" value="P-loop containing nucleotide triphosphate hydrolases"/>
    <property type="match status" value="1"/>
</dbReference>
<evidence type="ECO:0000256" key="3">
    <source>
        <dbReference type="ARBA" id="ARBA00022741"/>
    </source>
</evidence>
<dbReference type="GO" id="GO:0005525">
    <property type="term" value="F:GTP binding"/>
    <property type="evidence" value="ECO:0007669"/>
    <property type="project" value="UniProtKB-KW"/>
</dbReference>
<dbReference type="NCBIfam" id="TIGR00231">
    <property type="entry name" value="small_GTP"/>
    <property type="match status" value="1"/>
</dbReference>
<evidence type="ECO:0000256" key="4">
    <source>
        <dbReference type="ARBA" id="ARBA00023054"/>
    </source>
</evidence>
<evidence type="ECO:0000313" key="9">
    <source>
        <dbReference type="Proteomes" id="UP001591681"/>
    </source>
</evidence>
<dbReference type="SUPFAM" id="SSF52540">
    <property type="entry name" value="P-loop containing nucleoside triphosphate hydrolases"/>
    <property type="match status" value="1"/>
</dbReference>
<comment type="caution">
    <text evidence="8">The sequence shown here is derived from an EMBL/GenBank/DDBJ whole genome shotgun (WGS) entry which is preliminary data.</text>
</comment>
<evidence type="ECO:0000313" key="8">
    <source>
        <dbReference type="EMBL" id="KAL2088569.1"/>
    </source>
</evidence>
<evidence type="ECO:0000256" key="6">
    <source>
        <dbReference type="SAM" id="Coils"/>
    </source>
</evidence>
<dbReference type="SMART" id="SM00175">
    <property type="entry name" value="RAB"/>
    <property type="match status" value="1"/>
</dbReference>
<evidence type="ECO:0000256" key="5">
    <source>
        <dbReference type="ARBA" id="ARBA00023134"/>
    </source>
</evidence>
<evidence type="ECO:0000256" key="2">
    <source>
        <dbReference type="ARBA" id="ARBA00022490"/>
    </source>
</evidence>
<keyword evidence="9" id="KW-1185">Reference proteome</keyword>
<dbReference type="InterPro" id="IPR001806">
    <property type="entry name" value="Small_GTPase"/>
</dbReference>
<dbReference type="PROSITE" id="PS51420">
    <property type="entry name" value="RHO"/>
    <property type="match status" value="1"/>
</dbReference>
<keyword evidence="4 6" id="KW-0175">Coiled coil</keyword>
<dbReference type="PROSITE" id="PS51421">
    <property type="entry name" value="RAS"/>
    <property type="match status" value="1"/>
</dbReference>
<proteinExistence type="predicted"/>